<evidence type="ECO:0000313" key="13">
    <source>
        <dbReference type="EMBL" id="KAK9732747.1"/>
    </source>
</evidence>
<protein>
    <recommendedName>
        <fullName evidence="12">RING-type domain-containing protein</fullName>
    </recommendedName>
</protein>
<dbReference type="Proteomes" id="UP001443914">
    <property type="component" value="Unassembled WGS sequence"/>
</dbReference>
<keyword evidence="7 11" id="KW-0472">Membrane</keyword>
<evidence type="ECO:0000256" key="1">
    <source>
        <dbReference type="ARBA" id="ARBA00004370"/>
    </source>
</evidence>
<dbReference type="Gene3D" id="3.30.40.10">
    <property type="entry name" value="Zinc/RING finger domain, C3HC4 (zinc finger)"/>
    <property type="match status" value="1"/>
</dbReference>
<feature type="compositionally biased region" description="Polar residues" evidence="10">
    <location>
        <begin position="19"/>
        <end position="34"/>
    </location>
</feature>
<keyword evidence="6 11" id="KW-1133">Transmembrane helix</keyword>
<feature type="transmembrane region" description="Helical" evidence="11">
    <location>
        <begin position="42"/>
        <end position="75"/>
    </location>
</feature>
<reference evidence="13" key="1">
    <citation type="submission" date="2024-03" db="EMBL/GenBank/DDBJ databases">
        <title>WGS assembly of Saponaria officinalis var. Norfolk2.</title>
        <authorList>
            <person name="Jenkins J."/>
            <person name="Shu S."/>
            <person name="Grimwood J."/>
            <person name="Barry K."/>
            <person name="Goodstein D."/>
            <person name="Schmutz J."/>
            <person name="Leebens-Mack J."/>
            <person name="Osbourn A."/>
        </authorList>
    </citation>
    <scope>NUCLEOTIDE SEQUENCE [LARGE SCALE GENOMIC DNA]</scope>
    <source>
        <strain evidence="13">JIC</strain>
    </source>
</reference>
<dbReference type="SMART" id="SM00184">
    <property type="entry name" value="RING"/>
    <property type="match status" value="1"/>
</dbReference>
<name>A0AAW1LC39_SAPOF</name>
<dbReference type="PANTHER" id="PTHR46539">
    <property type="entry name" value="E3 UBIQUITIN-PROTEIN LIGASE ATL42"/>
    <property type="match status" value="1"/>
</dbReference>
<dbReference type="InterPro" id="IPR001841">
    <property type="entry name" value="Znf_RING"/>
</dbReference>
<keyword evidence="4 9" id="KW-0863">Zinc-finger</keyword>
<accession>A0AAW1LC39</accession>
<organism evidence="13 14">
    <name type="scientific">Saponaria officinalis</name>
    <name type="common">Common soapwort</name>
    <name type="synonym">Lychnis saponaria</name>
    <dbReference type="NCBI Taxonomy" id="3572"/>
    <lineage>
        <taxon>Eukaryota</taxon>
        <taxon>Viridiplantae</taxon>
        <taxon>Streptophyta</taxon>
        <taxon>Embryophyta</taxon>
        <taxon>Tracheophyta</taxon>
        <taxon>Spermatophyta</taxon>
        <taxon>Magnoliopsida</taxon>
        <taxon>eudicotyledons</taxon>
        <taxon>Gunneridae</taxon>
        <taxon>Pentapetalae</taxon>
        <taxon>Caryophyllales</taxon>
        <taxon>Caryophyllaceae</taxon>
        <taxon>Caryophylleae</taxon>
        <taxon>Saponaria</taxon>
    </lineage>
</organism>
<evidence type="ECO:0000256" key="11">
    <source>
        <dbReference type="SAM" id="Phobius"/>
    </source>
</evidence>
<keyword evidence="3" id="KW-0479">Metal-binding</keyword>
<feature type="region of interest" description="Disordered" evidence="10">
    <location>
        <begin position="1"/>
        <end position="34"/>
    </location>
</feature>
<dbReference type="InterPro" id="IPR013083">
    <property type="entry name" value="Znf_RING/FYVE/PHD"/>
</dbReference>
<dbReference type="GO" id="GO:0008270">
    <property type="term" value="F:zinc ion binding"/>
    <property type="evidence" value="ECO:0007669"/>
    <property type="project" value="UniProtKB-KW"/>
</dbReference>
<dbReference type="GO" id="GO:0016020">
    <property type="term" value="C:membrane"/>
    <property type="evidence" value="ECO:0007669"/>
    <property type="project" value="UniProtKB-SubCell"/>
</dbReference>
<evidence type="ECO:0000256" key="5">
    <source>
        <dbReference type="ARBA" id="ARBA00022833"/>
    </source>
</evidence>
<comment type="subcellular location">
    <subcellularLocation>
        <location evidence="1">Membrane</location>
    </subcellularLocation>
</comment>
<dbReference type="Pfam" id="PF13639">
    <property type="entry name" value="zf-RING_2"/>
    <property type="match status" value="1"/>
</dbReference>
<gene>
    <name evidence="13" type="ORF">RND81_04G019200</name>
</gene>
<evidence type="ECO:0000313" key="14">
    <source>
        <dbReference type="Proteomes" id="UP001443914"/>
    </source>
</evidence>
<dbReference type="EMBL" id="JBDFQZ010000004">
    <property type="protein sequence ID" value="KAK9732747.1"/>
    <property type="molecule type" value="Genomic_DNA"/>
</dbReference>
<comment type="caution">
    <text evidence="13">The sequence shown here is derived from an EMBL/GenBank/DDBJ whole genome shotgun (WGS) entry which is preliminary data.</text>
</comment>
<evidence type="ECO:0000256" key="3">
    <source>
        <dbReference type="ARBA" id="ARBA00022723"/>
    </source>
</evidence>
<feature type="compositionally biased region" description="Low complexity" evidence="10">
    <location>
        <begin position="7"/>
        <end position="18"/>
    </location>
</feature>
<keyword evidence="2 11" id="KW-0812">Transmembrane</keyword>
<keyword evidence="5" id="KW-0862">Zinc</keyword>
<keyword evidence="14" id="KW-1185">Reference proteome</keyword>
<evidence type="ECO:0000256" key="2">
    <source>
        <dbReference type="ARBA" id="ARBA00022692"/>
    </source>
</evidence>
<feature type="domain" description="RING-type" evidence="12">
    <location>
        <begin position="116"/>
        <end position="158"/>
    </location>
</feature>
<evidence type="ECO:0000256" key="8">
    <source>
        <dbReference type="ARBA" id="ARBA00024209"/>
    </source>
</evidence>
<evidence type="ECO:0000256" key="9">
    <source>
        <dbReference type="PROSITE-ProRule" id="PRU00175"/>
    </source>
</evidence>
<dbReference type="AlphaFoldDB" id="A0AAW1LC39"/>
<evidence type="ECO:0000256" key="4">
    <source>
        <dbReference type="ARBA" id="ARBA00022771"/>
    </source>
</evidence>
<comment type="similarity">
    <text evidence="8">Belongs to the RING-type zinc finger family. ATL subfamily.</text>
</comment>
<evidence type="ECO:0000259" key="12">
    <source>
        <dbReference type="PROSITE" id="PS50089"/>
    </source>
</evidence>
<evidence type="ECO:0000256" key="6">
    <source>
        <dbReference type="ARBA" id="ARBA00022989"/>
    </source>
</evidence>
<proteinExistence type="inferred from homology"/>
<evidence type="ECO:0000256" key="7">
    <source>
        <dbReference type="ARBA" id="ARBA00023136"/>
    </source>
</evidence>
<dbReference type="SUPFAM" id="SSF57850">
    <property type="entry name" value="RING/U-box"/>
    <property type="match status" value="1"/>
</dbReference>
<dbReference type="PANTHER" id="PTHR46539:SF9">
    <property type="entry name" value="RING-H2 FINGER PROTEIN ATL56"/>
    <property type="match status" value="1"/>
</dbReference>
<sequence>MSRNNRRNQNVNIENNPNSRNSPETTQQPPSSTKPNPKFLSILLQALIMTFIISLFFIFVGVAAIIFIHLCVAGGALHRRRIRRRPISGDGEPPSGFSLDSIKALPMSRIKGAEVCAICLEDVEKGEFFRVLPNCKHVFHLNCVDKWLVKVPACPTCRRTVGFEGFDHHEVDHTAVFDWERLWLSCG</sequence>
<dbReference type="PROSITE" id="PS50089">
    <property type="entry name" value="ZF_RING_2"/>
    <property type="match status" value="1"/>
</dbReference>
<evidence type="ECO:0000256" key="10">
    <source>
        <dbReference type="SAM" id="MobiDB-lite"/>
    </source>
</evidence>